<accession>A0A674HMU8</accession>
<comment type="similarity">
    <text evidence="2">Belongs to the beta-microseminoprotein family.</text>
</comment>
<proteinExistence type="inferred from homology"/>
<sequence>MHYLGHAEQRLQFRMHGLSKSFLAFLVAMGITVTLSDAGCKASLREPGWPYRGCMRNGKVYPLGYIERTEDCFHCYCDESGMECCSLSFKTIFYKKNECKLLFNKERCDYDVVQKDDPSTPCRSDYARMG</sequence>
<keyword evidence="6" id="KW-1185">Reference proteome</keyword>
<evidence type="ECO:0000256" key="3">
    <source>
        <dbReference type="ARBA" id="ARBA00022525"/>
    </source>
</evidence>
<dbReference type="PANTHER" id="PTHR10500">
    <property type="entry name" value="BETA-MICROSEMINOPROTEIN"/>
    <property type="match status" value="1"/>
</dbReference>
<dbReference type="InterPro" id="IPR008735">
    <property type="entry name" value="PSP94"/>
</dbReference>
<reference evidence="5" key="2">
    <citation type="submission" date="2025-08" db="UniProtKB">
        <authorList>
            <consortium name="Ensembl"/>
        </authorList>
    </citation>
    <scope>IDENTIFICATION</scope>
</reference>
<evidence type="ECO:0000256" key="4">
    <source>
        <dbReference type="ARBA" id="ARBA00023157"/>
    </source>
</evidence>
<dbReference type="PANTHER" id="PTHR10500:SF7">
    <property type="entry name" value="BETA-MICROSEMINOPROTEIN"/>
    <property type="match status" value="1"/>
</dbReference>
<dbReference type="GO" id="GO:0005576">
    <property type="term" value="C:extracellular region"/>
    <property type="evidence" value="ECO:0007669"/>
    <property type="project" value="UniProtKB-SubCell"/>
</dbReference>
<gene>
    <name evidence="5" type="primary">LOC101232871</name>
</gene>
<protein>
    <submittedName>
        <fullName evidence="5">Beta-microseminoprotein-like</fullName>
    </submittedName>
</protein>
<organism evidence="5 6">
    <name type="scientific">Taeniopygia guttata</name>
    <name type="common">Zebra finch</name>
    <name type="synonym">Poephila guttata</name>
    <dbReference type="NCBI Taxonomy" id="59729"/>
    <lineage>
        <taxon>Eukaryota</taxon>
        <taxon>Metazoa</taxon>
        <taxon>Chordata</taxon>
        <taxon>Craniata</taxon>
        <taxon>Vertebrata</taxon>
        <taxon>Euteleostomi</taxon>
        <taxon>Archelosauria</taxon>
        <taxon>Archosauria</taxon>
        <taxon>Dinosauria</taxon>
        <taxon>Saurischia</taxon>
        <taxon>Theropoda</taxon>
        <taxon>Coelurosauria</taxon>
        <taxon>Aves</taxon>
        <taxon>Neognathae</taxon>
        <taxon>Neoaves</taxon>
        <taxon>Telluraves</taxon>
        <taxon>Australaves</taxon>
        <taxon>Passeriformes</taxon>
        <taxon>Passeroidea</taxon>
        <taxon>Estrildidae</taxon>
        <taxon>Estrildinae</taxon>
        <taxon>Taeniopygia</taxon>
    </lineage>
</organism>
<evidence type="ECO:0000256" key="2">
    <source>
        <dbReference type="ARBA" id="ARBA00010352"/>
    </source>
</evidence>
<dbReference type="Pfam" id="PF05825">
    <property type="entry name" value="PSP94"/>
    <property type="match status" value="1"/>
</dbReference>
<evidence type="ECO:0000313" key="5">
    <source>
        <dbReference type="Ensembl" id="ENSTGUP00000035952.1"/>
    </source>
</evidence>
<reference evidence="5 6" key="1">
    <citation type="journal article" date="2010" name="Nature">
        <title>The genome of a songbird.</title>
        <authorList>
            <person name="Warren W.C."/>
            <person name="Clayton D.F."/>
            <person name="Ellegren H."/>
            <person name="Arnold A.P."/>
            <person name="Hillier L.W."/>
            <person name="Kunstner A."/>
            <person name="Searle S."/>
            <person name="White S."/>
            <person name="Vilella A.J."/>
            <person name="Fairley S."/>
            <person name="Heger A."/>
            <person name="Kong L."/>
            <person name="Ponting C.P."/>
            <person name="Jarvis E.D."/>
            <person name="Mello C.V."/>
            <person name="Minx P."/>
            <person name="Lovell P."/>
            <person name="Velho T.A."/>
            <person name="Ferris M."/>
            <person name="Balakrishnan C.N."/>
            <person name="Sinha S."/>
            <person name="Blatti C."/>
            <person name="London S.E."/>
            <person name="Li Y."/>
            <person name="Lin Y.C."/>
            <person name="George J."/>
            <person name="Sweedler J."/>
            <person name="Southey B."/>
            <person name="Gunaratne P."/>
            <person name="Watson M."/>
            <person name="Nam K."/>
            <person name="Backstrom N."/>
            <person name="Smeds L."/>
            <person name="Nabholz B."/>
            <person name="Itoh Y."/>
            <person name="Whitney O."/>
            <person name="Pfenning A.R."/>
            <person name="Howard J."/>
            <person name="Volker M."/>
            <person name="Skinner B.M."/>
            <person name="Griffin D.K."/>
            <person name="Ye L."/>
            <person name="McLaren W.M."/>
            <person name="Flicek P."/>
            <person name="Quesada V."/>
            <person name="Velasco G."/>
            <person name="Lopez-Otin C."/>
            <person name="Puente X.S."/>
            <person name="Olender T."/>
            <person name="Lancet D."/>
            <person name="Smit A.F."/>
            <person name="Hubley R."/>
            <person name="Konkel M.K."/>
            <person name="Walker J.A."/>
            <person name="Batzer M.A."/>
            <person name="Gu W."/>
            <person name="Pollock D.D."/>
            <person name="Chen L."/>
            <person name="Cheng Z."/>
            <person name="Eichler E.E."/>
            <person name="Stapley J."/>
            <person name="Slate J."/>
            <person name="Ekblom R."/>
            <person name="Birkhead T."/>
            <person name="Burke T."/>
            <person name="Burt D."/>
            <person name="Scharff C."/>
            <person name="Adam I."/>
            <person name="Richard H."/>
            <person name="Sultan M."/>
            <person name="Soldatov A."/>
            <person name="Lehrach H."/>
            <person name="Edwards S.V."/>
            <person name="Yang S.P."/>
            <person name="Li X."/>
            <person name="Graves T."/>
            <person name="Fulton L."/>
            <person name="Nelson J."/>
            <person name="Chinwalla A."/>
            <person name="Hou S."/>
            <person name="Mardis E.R."/>
            <person name="Wilson R.K."/>
        </authorList>
    </citation>
    <scope>NUCLEOTIDE SEQUENCE [LARGE SCALE GENOMIC DNA]</scope>
</reference>
<dbReference type="Ensembl" id="ENSTGUT00000021507.1">
    <property type="protein sequence ID" value="ENSTGUP00000035952.1"/>
    <property type="gene ID" value="ENSTGUG00000007916.2"/>
</dbReference>
<comment type="subcellular location">
    <subcellularLocation>
        <location evidence="1">Secreted</location>
    </subcellularLocation>
</comment>
<dbReference type="Proteomes" id="UP000007754">
    <property type="component" value="Chromosome 6"/>
</dbReference>
<dbReference type="Gene3D" id="2.10.70.10">
    <property type="entry name" value="Complement Module, domain 1"/>
    <property type="match status" value="1"/>
</dbReference>
<dbReference type="AlphaFoldDB" id="A0A674HMU8"/>
<evidence type="ECO:0000256" key="1">
    <source>
        <dbReference type="ARBA" id="ARBA00004613"/>
    </source>
</evidence>
<dbReference type="Gene3D" id="2.20.25.590">
    <property type="match status" value="1"/>
</dbReference>
<dbReference type="InParanoid" id="A0A674HMU8"/>
<name>A0A674HMU8_TAEGU</name>
<reference evidence="5" key="3">
    <citation type="submission" date="2025-09" db="UniProtKB">
        <authorList>
            <consortium name="Ensembl"/>
        </authorList>
    </citation>
    <scope>IDENTIFICATION</scope>
</reference>
<keyword evidence="3" id="KW-0964">Secreted</keyword>
<keyword evidence="4" id="KW-1015">Disulfide bond</keyword>
<dbReference type="GeneTree" id="ENSGT00940000154371"/>
<evidence type="ECO:0000313" key="6">
    <source>
        <dbReference type="Proteomes" id="UP000007754"/>
    </source>
</evidence>